<name>A0A9X3PMT6_9ACTN</name>
<dbReference type="GO" id="GO:0008270">
    <property type="term" value="F:zinc ion binding"/>
    <property type="evidence" value="ECO:0007669"/>
    <property type="project" value="InterPro"/>
</dbReference>
<dbReference type="InterPro" id="IPR050700">
    <property type="entry name" value="YIM1/Zinc_Alcohol_DH_Fams"/>
</dbReference>
<dbReference type="SMART" id="SM00829">
    <property type="entry name" value="PKS_ER"/>
    <property type="match status" value="1"/>
</dbReference>
<comment type="caution">
    <text evidence="3">The sequence shown here is derived from an EMBL/GenBank/DDBJ whole genome shotgun (WGS) entry which is preliminary data.</text>
</comment>
<dbReference type="Gene3D" id="3.40.50.720">
    <property type="entry name" value="NAD(P)-binding Rossmann-like Domain"/>
    <property type="match status" value="1"/>
</dbReference>
<keyword evidence="1" id="KW-0560">Oxidoreductase</keyword>
<dbReference type="SUPFAM" id="SSF50129">
    <property type="entry name" value="GroES-like"/>
    <property type="match status" value="1"/>
</dbReference>
<dbReference type="InterPro" id="IPR020843">
    <property type="entry name" value="ER"/>
</dbReference>
<dbReference type="InterPro" id="IPR013154">
    <property type="entry name" value="ADH-like_N"/>
</dbReference>
<reference evidence="3" key="1">
    <citation type="submission" date="2022-12" db="EMBL/GenBank/DDBJ databases">
        <title>Gycomyces niveus sp.nov.,a novel actinomycete isolated from soil in Shouguan.</title>
        <authorList>
            <person name="Yang X."/>
        </authorList>
    </citation>
    <scope>NUCLEOTIDE SEQUENCE</scope>
    <source>
        <strain evidence="3">NEAU-A15</strain>
    </source>
</reference>
<evidence type="ECO:0000259" key="2">
    <source>
        <dbReference type="SMART" id="SM00829"/>
    </source>
</evidence>
<dbReference type="InterPro" id="IPR036291">
    <property type="entry name" value="NAD(P)-bd_dom_sf"/>
</dbReference>
<dbReference type="Gene3D" id="3.90.180.10">
    <property type="entry name" value="Medium-chain alcohol dehydrogenases, catalytic domain"/>
    <property type="match status" value="1"/>
</dbReference>
<evidence type="ECO:0000313" key="4">
    <source>
        <dbReference type="Proteomes" id="UP001146067"/>
    </source>
</evidence>
<dbReference type="EMBL" id="JAPZVP010000015">
    <property type="protein sequence ID" value="MDA1361610.1"/>
    <property type="molecule type" value="Genomic_DNA"/>
</dbReference>
<dbReference type="Pfam" id="PF13602">
    <property type="entry name" value="ADH_zinc_N_2"/>
    <property type="match status" value="1"/>
</dbReference>
<dbReference type="InterPro" id="IPR011032">
    <property type="entry name" value="GroES-like_sf"/>
</dbReference>
<dbReference type="AlphaFoldDB" id="A0A9X3PMT6"/>
<dbReference type="SUPFAM" id="SSF51735">
    <property type="entry name" value="NAD(P)-binding Rossmann-fold domains"/>
    <property type="match status" value="1"/>
</dbReference>
<proteinExistence type="predicted"/>
<dbReference type="Proteomes" id="UP001146067">
    <property type="component" value="Unassembled WGS sequence"/>
</dbReference>
<dbReference type="RefSeq" id="WP_270111697.1">
    <property type="nucleotide sequence ID" value="NZ_JAPZVP010000015.1"/>
</dbReference>
<gene>
    <name evidence="3" type="ORF">O1R50_18425</name>
</gene>
<organism evidence="3 4">
    <name type="scientific">Glycomyces luteolus</name>
    <dbReference type="NCBI Taxonomy" id="2670330"/>
    <lineage>
        <taxon>Bacteria</taxon>
        <taxon>Bacillati</taxon>
        <taxon>Actinomycetota</taxon>
        <taxon>Actinomycetes</taxon>
        <taxon>Glycomycetales</taxon>
        <taxon>Glycomycetaceae</taxon>
        <taxon>Glycomyces</taxon>
    </lineage>
</organism>
<dbReference type="GO" id="GO:0016491">
    <property type="term" value="F:oxidoreductase activity"/>
    <property type="evidence" value="ECO:0007669"/>
    <property type="project" value="UniProtKB-KW"/>
</dbReference>
<keyword evidence="4" id="KW-1185">Reference proteome</keyword>
<protein>
    <submittedName>
        <fullName evidence="3">NADP-dependent oxidoreductase</fullName>
    </submittedName>
</protein>
<sequence length="310" mass="32721">MRAVTQSRLGGPEVLALTEVERPEPYYGEIQVKVRAAGVNPVDPAAREIGLYIGQPPFILGWDVSGVVEKVGIGVTRFKPGDEVFGMPRFPHQAGTHAEYVTAPSRQFARKPAALSHIEAAGLPLCGLTAWQALVDHAGLAAGQTVLIHAAAGGIGHLAVQIAKSLGAQVIATASAGKHDFVRGLGADEVIDYRTVDFAEVVSGVDVALTTLPGDYAERSVSVIRDGGVLAQLYYSLRDAEFPEAVARGIRTDFMLVEPDQVGLEALARLADDGNLKVHVSQTFPLEDFAKAHEAMESGGAIGKLVVTVD</sequence>
<dbReference type="PROSITE" id="PS01162">
    <property type="entry name" value="QOR_ZETA_CRYSTAL"/>
    <property type="match status" value="1"/>
</dbReference>
<dbReference type="PANTHER" id="PTHR11695:SF294">
    <property type="entry name" value="RETICULON-4-INTERACTING PROTEIN 1, MITOCHONDRIAL"/>
    <property type="match status" value="1"/>
</dbReference>
<dbReference type="Pfam" id="PF08240">
    <property type="entry name" value="ADH_N"/>
    <property type="match status" value="1"/>
</dbReference>
<evidence type="ECO:0000313" key="3">
    <source>
        <dbReference type="EMBL" id="MDA1361610.1"/>
    </source>
</evidence>
<dbReference type="CDD" id="cd05289">
    <property type="entry name" value="MDR_like_2"/>
    <property type="match status" value="1"/>
</dbReference>
<dbReference type="PANTHER" id="PTHR11695">
    <property type="entry name" value="ALCOHOL DEHYDROGENASE RELATED"/>
    <property type="match status" value="1"/>
</dbReference>
<evidence type="ECO:0000256" key="1">
    <source>
        <dbReference type="ARBA" id="ARBA00023002"/>
    </source>
</evidence>
<feature type="domain" description="Enoyl reductase (ER)" evidence="2">
    <location>
        <begin position="10"/>
        <end position="307"/>
    </location>
</feature>
<accession>A0A9X3PMT6</accession>
<dbReference type="InterPro" id="IPR002364">
    <property type="entry name" value="Quin_OxRdtase/zeta-crystal_CS"/>
</dbReference>